<dbReference type="Gene3D" id="1.10.10.10">
    <property type="entry name" value="Winged helix-like DNA-binding domain superfamily/Winged helix DNA-binding domain"/>
    <property type="match status" value="1"/>
</dbReference>
<dbReference type="PROSITE" id="PS51000">
    <property type="entry name" value="HTH_DEOR_2"/>
    <property type="match status" value="1"/>
</dbReference>
<evidence type="ECO:0000256" key="3">
    <source>
        <dbReference type="ARBA" id="ARBA00023015"/>
    </source>
</evidence>
<keyword evidence="2" id="KW-0678">Repressor</keyword>
<dbReference type="InterPro" id="IPR036390">
    <property type="entry name" value="WH_DNA-bd_sf"/>
</dbReference>
<evidence type="ECO:0000256" key="4">
    <source>
        <dbReference type="ARBA" id="ARBA00023125"/>
    </source>
</evidence>
<dbReference type="InterPro" id="IPR018356">
    <property type="entry name" value="Tscrpt_reg_HTH_DeoR_CS"/>
</dbReference>
<evidence type="ECO:0000256" key="1">
    <source>
        <dbReference type="ARBA" id="ARBA00021390"/>
    </source>
</evidence>
<sequence length="252" mass="26947">MNAEVRQQEILTQLARRGELSITDLSTRFGVSEMTVRRDVNQLAAAGLAVRTHGRVAPAASSSFEPPFSLRTRTNVEAKRKIAVLAAQQIIDGQTIILDGGSTGVAIAEELIGRNITVCALNVRIAEVLGADRATTVMIPAGTIRTGELSVIGSDAEASLRRFRFDTYIMTASAASMGSGFTEWNVEDAAVKRAALSASRRTLVAFDAAKFGHEAFARICELDDVDALITDDTLSAEHRQELTVGGTELLIA</sequence>
<dbReference type="InterPro" id="IPR037171">
    <property type="entry name" value="NagB/RpiA_transferase-like"/>
</dbReference>
<gene>
    <name evidence="8" type="ORF">E3O42_11315</name>
</gene>
<dbReference type="InterPro" id="IPR050313">
    <property type="entry name" value="Carb_Metab_HTH_regulators"/>
</dbReference>
<keyword evidence="9" id="KW-1185">Reference proteome</keyword>
<dbReference type="PANTHER" id="PTHR30363">
    <property type="entry name" value="HTH-TYPE TRANSCRIPTIONAL REGULATOR SRLR-RELATED"/>
    <property type="match status" value="1"/>
</dbReference>
<dbReference type="PRINTS" id="PR00037">
    <property type="entry name" value="HTHLACR"/>
</dbReference>
<keyword evidence="5" id="KW-0804">Transcription</keyword>
<dbReference type="GO" id="GO:0003700">
    <property type="term" value="F:DNA-binding transcription factor activity"/>
    <property type="evidence" value="ECO:0007669"/>
    <property type="project" value="InterPro"/>
</dbReference>
<organism evidence="8 9">
    <name type="scientific">Cryobacterium adonitolivorans</name>
    <dbReference type="NCBI Taxonomy" id="1259189"/>
    <lineage>
        <taxon>Bacteria</taxon>
        <taxon>Bacillati</taxon>
        <taxon>Actinomycetota</taxon>
        <taxon>Actinomycetes</taxon>
        <taxon>Micrococcales</taxon>
        <taxon>Microbacteriaceae</taxon>
        <taxon>Cryobacterium</taxon>
    </lineage>
</organism>
<dbReference type="InterPro" id="IPR001034">
    <property type="entry name" value="DeoR_HTH"/>
</dbReference>
<evidence type="ECO:0000259" key="7">
    <source>
        <dbReference type="PROSITE" id="PS51000"/>
    </source>
</evidence>
<dbReference type="SUPFAM" id="SSF46785">
    <property type="entry name" value="Winged helix' DNA-binding domain"/>
    <property type="match status" value="1"/>
</dbReference>
<name>A0A4R8W5Z5_9MICO</name>
<dbReference type="InterPro" id="IPR014036">
    <property type="entry name" value="DeoR-like_C"/>
</dbReference>
<evidence type="ECO:0000313" key="8">
    <source>
        <dbReference type="EMBL" id="TFC01056.1"/>
    </source>
</evidence>
<dbReference type="GO" id="GO:0003677">
    <property type="term" value="F:DNA binding"/>
    <property type="evidence" value="ECO:0007669"/>
    <property type="project" value="UniProtKB-KW"/>
</dbReference>
<dbReference type="RefSeq" id="WP_134454035.1">
    <property type="nucleotide sequence ID" value="NZ_SOFL01000036.1"/>
</dbReference>
<dbReference type="InterPro" id="IPR036388">
    <property type="entry name" value="WH-like_DNA-bd_sf"/>
</dbReference>
<evidence type="ECO:0000256" key="6">
    <source>
        <dbReference type="ARBA" id="ARBA00024937"/>
    </source>
</evidence>
<evidence type="ECO:0000256" key="5">
    <source>
        <dbReference type="ARBA" id="ARBA00023163"/>
    </source>
</evidence>
<dbReference type="EMBL" id="SOFL01000036">
    <property type="protein sequence ID" value="TFC01056.1"/>
    <property type="molecule type" value="Genomic_DNA"/>
</dbReference>
<dbReference type="SMART" id="SM00420">
    <property type="entry name" value="HTH_DEOR"/>
    <property type="match status" value="1"/>
</dbReference>
<proteinExistence type="predicted"/>
<keyword evidence="4" id="KW-0238">DNA-binding</keyword>
<evidence type="ECO:0000313" key="9">
    <source>
        <dbReference type="Proteomes" id="UP000297907"/>
    </source>
</evidence>
<dbReference type="Proteomes" id="UP000297907">
    <property type="component" value="Unassembled WGS sequence"/>
</dbReference>
<dbReference type="SMART" id="SM01134">
    <property type="entry name" value="DeoRC"/>
    <property type="match status" value="1"/>
</dbReference>
<dbReference type="SUPFAM" id="SSF100950">
    <property type="entry name" value="NagB/RpiA/CoA transferase-like"/>
    <property type="match status" value="1"/>
</dbReference>
<comment type="caution">
    <text evidence="8">The sequence shown here is derived from an EMBL/GenBank/DDBJ whole genome shotgun (WGS) entry which is preliminary data.</text>
</comment>
<dbReference type="Pfam" id="PF08220">
    <property type="entry name" value="HTH_DeoR"/>
    <property type="match status" value="1"/>
</dbReference>
<reference evidence="8 9" key="1">
    <citation type="submission" date="2019-03" db="EMBL/GenBank/DDBJ databases">
        <title>Genomics of glacier-inhabiting Cryobacterium strains.</title>
        <authorList>
            <person name="Liu Q."/>
            <person name="Xin Y.-H."/>
        </authorList>
    </citation>
    <scope>NUCLEOTIDE SEQUENCE [LARGE SCALE GENOMIC DNA]</scope>
    <source>
        <strain evidence="8 9">RHLS22-1</strain>
    </source>
</reference>
<dbReference type="AlphaFoldDB" id="A0A4R8W5Z5"/>
<dbReference type="PROSITE" id="PS00894">
    <property type="entry name" value="HTH_DEOR_1"/>
    <property type="match status" value="1"/>
</dbReference>
<dbReference type="Pfam" id="PF00455">
    <property type="entry name" value="DeoRC"/>
    <property type="match status" value="1"/>
</dbReference>
<evidence type="ECO:0000256" key="2">
    <source>
        <dbReference type="ARBA" id="ARBA00022491"/>
    </source>
</evidence>
<dbReference type="PANTHER" id="PTHR30363:SF4">
    <property type="entry name" value="GLYCEROL-3-PHOSPHATE REGULON REPRESSOR"/>
    <property type="match status" value="1"/>
</dbReference>
<protein>
    <recommendedName>
        <fullName evidence="1">Lactose phosphotransferase system repressor</fullName>
    </recommendedName>
</protein>
<accession>A0A4R8W5Z5</accession>
<feature type="domain" description="HTH deoR-type" evidence="7">
    <location>
        <begin position="3"/>
        <end position="58"/>
    </location>
</feature>
<dbReference type="OrthoDB" id="7688673at2"/>
<keyword evidence="3" id="KW-0805">Transcription regulation</keyword>
<comment type="function">
    <text evidence="6">Repressor of the lactose catabolism operon. Galactose-6-phosphate is the inducer.</text>
</comment>